<evidence type="ECO:0000256" key="1">
    <source>
        <dbReference type="ARBA" id="ARBA00004141"/>
    </source>
</evidence>
<evidence type="ECO:0000256" key="5">
    <source>
        <dbReference type="SAM" id="MobiDB-lite"/>
    </source>
</evidence>
<dbReference type="GO" id="GO:0016020">
    <property type="term" value="C:membrane"/>
    <property type="evidence" value="ECO:0007669"/>
    <property type="project" value="UniProtKB-SubCell"/>
</dbReference>
<proteinExistence type="predicted"/>
<dbReference type="Proteomes" id="UP000799439">
    <property type="component" value="Unassembled WGS sequence"/>
</dbReference>
<gene>
    <name evidence="8" type="ORF">K461DRAFT_6657</name>
</gene>
<evidence type="ECO:0000256" key="2">
    <source>
        <dbReference type="ARBA" id="ARBA00022692"/>
    </source>
</evidence>
<comment type="caution">
    <text evidence="8">The sequence shown here is derived from an EMBL/GenBank/DDBJ whole genome shotgun (WGS) entry which is preliminary data.</text>
</comment>
<sequence length="384" mass="43953">MLNMADPIYFFFLAKCLMFWGMAYVPSASVVRKLLMLLIAGSCLIAVRSPLLKWFPGGVGGEYVIGWMLHASRLLCLVELDPPKTWSTTQKWTWSWNLLFSTRFGVTNPPPFNKKDPAYVPSRSRLFFERLWDLLWTGAVVWVLQTTDPLGVNSSDIPDATGLFTRLGHISQRELLVRIYLAGSSYVTQYLSLRAFHSLFSCVGLLCGQDSTQWPTLFGDLAEAYTLRRYYSAFWHYCMRKPFTSHSILFCNKILRLPRDGQLTRYMVLATSFMLSCIMHIICEAGMERCTFFPTLKYYVLVILAITAEDFIIRTYKWSQKALGAGDPPQKKVFEKVNPTPSEPRLKHGRPSSPLLTIGYAWVFCFHTWAASTAIFESFTRCFA</sequence>
<accession>A0A9P4J896</accession>
<name>A0A9P4J896_9PEZI</name>
<feature type="transmembrane region" description="Helical" evidence="6">
    <location>
        <begin position="7"/>
        <end position="24"/>
    </location>
</feature>
<evidence type="ECO:0000256" key="6">
    <source>
        <dbReference type="SAM" id="Phobius"/>
    </source>
</evidence>
<reference evidence="8" key="1">
    <citation type="journal article" date="2020" name="Stud. Mycol.">
        <title>101 Dothideomycetes genomes: a test case for predicting lifestyles and emergence of pathogens.</title>
        <authorList>
            <person name="Haridas S."/>
            <person name="Albert R."/>
            <person name="Binder M."/>
            <person name="Bloem J."/>
            <person name="Labutti K."/>
            <person name="Salamov A."/>
            <person name="Andreopoulos B."/>
            <person name="Baker S."/>
            <person name="Barry K."/>
            <person name="Bills G."/>
            <person name="Bluhm B."/>
            <person name="Cannon C."/>
            <person name="Castanera R."/>
            <person name="Culley D."/>
            <person name="Daum C."/>
            <person name="Ezra D."/>
            <person name="Gonzalez J."/>
            <person name="Henrissat B."/>
            <person name="Kuo A."/>
            <person name="Liang C."/>
            <person name="Lipzen A."/>
            <person name="Lutzoni F."/>
            <person name="Magnuson J."/>
            <person name="Mondo S."/>
            <person name="Nolan M."/>
            <person name="Ohm R."/>
            <person name="Pangilinan J."/>
            <person name="Park H.-J."/>
            <person name="Ramirez L."/>
            <person name="Alfaro M."/>
            <person name="Sun H."/>
            <person name="Tritt A."/>
            <person name="Yoshinaga Y."/>
            <person name="Zwiers L.-H."/>
            <person name="Turgeon B."/>
            <person name="Goodwin S."/>
            <person name="Spatafora J."/>
            <person name="Crous P."/>
            <person name="Grigoriev I."/>
        </authorList>
    </citation>
    <scope>NUCLEOTIDE SEQUENCE</scope>
    <source>
        <strain evidence="8">CBS 260.36</strain>
    </source>
</reference>
<evidence type="ECO:0000259" key="7">
    <source>
        <dbReference type="Pfam" id="PF13813"/>
    </source>
</evidence>
<feature type="domain" description="Wax synthase" evidence="7">
    <location>
        <begin position="214"/>
        <end position="289"/>
    </location>
</feature>
<dbReference type="OrthoDB" id="1077582at2759"/>
<feature type="region of interest" description="Disordered" evidence="5">
    <location>
        <begin position="322"/>
        <end position="350"/>
    </location>
</feature>
<evidence type="ECO:0000313" key="8">
    <source>
        <dbReference type="EMBL" id="KAF2156901.1"/>
    </source>
</evidence>
<dbReference type="Pfam" id="PF13813">
    <property type="entry name" value="MBOAT_2"/>
    <property type="match status" value="1"/>
</dbReference>
<dbReference type="InterPro" id="IPR032805">
    <property type="entry name" value="Wax_synthase_dom"/>
</dbReference>
<dbReference type="AlphaFoldDB" id="A0A9P4J896"/>
<keyword evidence="4 6" id="KW-0472">Membrane</keyword>
<protein>
    <recommendedName>
        <fullName evidence="7">Wax synthase domain-containing protein</fullName>
    </recommendedName>
</protein>
<evidence type="ECO:0000256" key="3">
    <source>
        <dbReference type="ARBA" id="ARBA00022989"/>
    </source>
</evidence>
<keyword evidence="3 6" id="KW-1133">Transmembrane helix</keyword>
<evidence type="ECO:0000256" key="4">
    <source>
        <dbReference type="ARBA" id="ARBA00023136"/>
    </source>
</evidence>
<keyword evidence="2 6" id="KW-0812">Transmembrane</keyword>
<dbReference type="EMBL" id="ML996081">
    <property type="protein sequence ID" value="KAF2156901.1"/>
    <property type="molecule type" value="Genomic_DNA"/>
</dbReference>
<evidence type="ECO:0000313" key="9">
    <source>
        <dbReference type="Proteomes" id="UP000799439"/>
    </source>
</evidence>
<organism evidence="8 9">
    <name type="scientific">Myriangium duriaei CBS 260.36</name>
    <dbReference type="NCBI Taxonomy" id="1168546"/>
    <lineage>
        <taxon>Eukaryota</taxon>
        <taxon>Fungi</taxon>
        <taxon>Dikarya</taxon>
        <taxon>Ascomycota</taxon>
        <taxon>Pezizomycotina</taxon>
        <taxon>Dothideomycetes</taxon>
        <taxon>Dothideomycetidae</taxon>
        <taxon>Myriangiales</taxon>
        <taxon>Myriangiaceae</taxon>
        <taxon>Myriangium</taxon>
    </lineage>
</organism>
<comment type="subcellular location">
    <subcellularLocation>
        <location evidence="1">Membrane</location>
        <topology evidence="1">Multi-pass membrane protein</topology>
    </subcellularLocation>
</comment>
<keyword evidence="9" id="KW-1185">Reference proteome</keyword>